<feature type="binding site" evidence="8">
    <location>
        <position position="154"/>
    </location>
    <ligand>
        <name>substrate</name>
    </ligand>
</feature>
<evidence type="ECO:0000256" key="7">
    <source>
        <dbReference type="ARBA" id="ARBA00022840"/>
    </source>
</evidence>
<dbReference type="GO" id="GO:0055129">
    <property type="term" value="P:L-proline biosynthetic process"/>
    <property type="evidence" value="ECO:0007669"/>
    <property type="project" value="UniProtKB-UniRule"/>
</dbReference>
<dbReference type="GO" id="GO:0005524">
    <property type="term" value="F:ATP binding"/>
    <property type="evidence" value="ECO:0007669"/>
    <property type="project" value="UniProtKB-KW"/>
</dbReference>
<evidence type="ECO:0000313" key="10">
    <source>
        <dbReference type="EMBL" id="HIV61366.1"/>
    </source>
</evidence>
<name>A0A9D1THI6_9FIRM</name>
<evidence type="ECO:0000256" key="5">
    <source>
        <dbReference type="ARBA" id="ARBA00022741"/>
    </source>
</evidence>
<evidence type="ECO:0000256" key="6">
    <source>
        <dbReference type="ARBA" id="ARBA00022777"/>
    </source>
</evidence>
<keyword evidence="4 8" id="KW-0808">Transferase</keyword>
<comment type="subcellular location">
    <subcellularLocation>
        <location evidence="8">Cytoplasm</location>
    </subcellularLocation>
</comment>
<dbReference type="Pfam" id="PF00696">
    <property type="entry name" value="AA_kinase"/>
    <property type="match status" value="1"/>
</dbReference>
<dbReference type="InterPro" id="IPR011529">
    <property type="entry name" value="Glu_5kinase"/>
</dbReference>
<dbReference type="PRINTS" id="PR00474">
    <property type="entry name" value="GLU5KINASE"/>
</dbReference>
<feature type="binding site" evidence="8">
    <location>
        <begin position="216"/>
        <end position="222"/>
    </location>
    <ligand>
        <name>ATP</name>
        <dbReference type="ChEBI" id="CHEBI:30616"/>
    </ligand>
</feature>
<dbReference type="SUPFAM" id="SSF53633">
    <property type="entry name" value="Carbamate kinase-like"/>
    <property type="match status" value="1"/>
</dbReference>
<dbReference type="InterPro" id="IPR019797">
    <property type="entry name" value="Glutamate_5-kinase_CS"/>
</dbReference>
<feature type="binding site" evidence="8">
    <location>
        <position position="11"/>
    </location>
    <ligand>
        <name>ATP</name>
        <dbReference type="ChEBI" id="CHEBI:30616"/>
    </ligand>
</feature>
<dbReference type="InterPro" id="IPR036393">
    <property type="entry name" value="AceGlu_kinase-like_sf"/>
</dbReference>
<gene>
    <name evidence="8 10" type="primary">proB</name>
    <name evidence="10" type="ORF">H9746_00715</name>
</gene>
<keyword evidence="1 8" id="KW-0963">Cytoplasm</keyword>
<dbReference type="InterPro" id="IPR041739">
    <property type="entry name" value="G5K_ProB"/>
</dbReference>
<dbReference type="PANTHER" id="PTHR43654:SF1">
    <property type="entry name" value="ISOPENTENYL PHOSPHATE KINASE"/>
    <property type="match status" value="1"/>
</dbReference>
<comment type="similarity">
    <text evidence="8">Belongs to the glutamate 5-kinase family.</text>
</comment>
<comment type="function">
    <text evidence="8">Catalyzes the transfer of a phosphate group to glutamate to form L-glutamate 5-phosphate.</text>
</comment>
<evidence type="ECO:0000256" key="8">
    <source>
        <dbReference type="HAMAP-Rule" id="MF_00456"/>
    </source>
</evidence>
<dbReference type="PANTHER" id="PTHR43654">
    <property type="entry name" value="GLUTAMATE 5-KINASE"/>
    <property type="match status" value="1"/>
</dbReference>
<dbReference type="GO" id="GO:0005829">
    <property type="term" value="C:cytosol"/>
    <property type="evidence" value="ECO:0007669"/>
    <property type="project" value="TreeGrafter"/>
</dbReference>
<reference evidence="10" key="2">
    <citation type="submission" date="2021-04" db="EMBL/GenBank/DDBJ databases">
        <authorList>
            <person name="Gilroy R."/>
        </authorList>
    </citation>
    <scope>NUCLEOTIDE SEQUENCE</scope>
    <source>
        <strain evidence="10">CHK193-4272</strain>
    </source>
</reference>
<dbReference type="NCBIfam" id="TIGR01027">
    <property type="entry name" value="proB"/>
    <property type="match status" value="1"/>
</dbReference>
<evidence type="ECO:0000256" key="1">
    <source>
        <dbReference type="ARBA" id="ARBA00022490"/>
    </source>
</evidence>
<evidence type="ECO:0000259" key="9">
    <source>
        <dbReference type="Pfam" id="PF00696"/>
    </source>
</evidence>
<keyword evidence="3 8" id="KW-0641">Proline biosynthesis</keyword>
<evidence type="ECO:0000256" key="3">
    <source>
        <dbReference type="ARBA" id="ARBA00022650"/>
    </source>
</evidence>
<dbReference type="EC" id="2.7.2.11" evidence="8"/>
<comment type="catalytic activity">
    <reaction evidence="8">
        <text>L-glutamate + ATP = L-glutamyl 5-phosphate + ADP</text>
        <dbReference type="Rhea" id="RHEA:14877"/>
        <dbReference type="ChEBI" id="CHEBI:29985"/>
        <dbReference type="ChEBI" id="CHEBI:30616"/>
        <dbReference type="ChEBI" id="CHEBI:58274"/>
        <dbReference type="ChEBI" id="CHEBI:456216"/>
        <dbReference type="EC" id="2.7.2.11"/>
    </reaction>
</comment>
<protein>
    <recommendedName>
        <fullName evidence="8">Glutamate 5-kinase</fullName>
        <ecNumber evidence="8">2.7.2.11</ecNumber>
    </recommendedName>
    <alternativeName>
        <fullName evidence="8">Gamma-glutamyl kinase</fullName>
        <shortName evidence="8">GK</shortName>
    </alternativeName>
</protein>
<feature type="binding site" evidence="8">
    <location>
        <position position="51"/>
    </location>
    <ligand>
        <name>substrate</name>
    </ligand>
</feature>
<dbReference type="InterPro" id="IPR001057">
    <property type="entry name" value="Glu/AcGlu_kinase"/>
</dbReference>
<comment type="caution">
    <text evidence="10">The sequence shown here is derived from an EMBL/GenBank/DDBJ whole genome shotgun (WGS) entry which is preliminary data.</text>
</comment>
<dbReference type="PROSITE" id="PS00902">
    <property type="entry name" value="GLUTAMATE_5_KINASE"/>
    <property type="match status" value="1"/>
</dbReference>
<accession>A0A9D1THI6</accession>
<organism evidence="10 11">
    <name type="scientific">Candidatus Butyricicoccus avistercoris</name>
    <dbReference type="NCBI Taxonomy" id="2838518"/>
    <lineage>
        <taxon>Bacteria</taxon>
        <taxon>Bacillati</taxon>
        <taxon>Bacillota</taxon>
        <taxon>Clostridia</taxon>
        <taxon>Eubacteriales</taxon>
        <taxon>Butyricicoccaceae</taxon>
        <taxon>Butyricicoccus</taxon>
    </lineage>
</organism>
<keyword evidence="7 8" id="KW-0067">ATP-binding</keyword>
<dbReference type="CDD" id="cd04242">
    <property type="entry name" value="AAK_G5K_ProB"/>
    <property type="match status" value="1"/>
</dbReference>
<evidence type="ECO:0000313" key="11">
    <source>
        <dbReference type="Proteomes" id="UP000886808"/>
    </source>
</evidence>
<dbReference type="AlphaFoldDB" id="A0A9D1THI6"/>
<feature type="binding site" evidence="8">
    <location>
        <position position="138"/>
    </location>
    <ligand>
        <name>substrate</name>
    </ligand>
</feature>
<keyword evidence="6 8" id="KW-0418">Kinase</keyword>
<feature type="domain" description="Aspartate/glutamate/uridylate kinase" evidence="9">
    <location>
        <begin position="7"/>
        <end position="239"/>
    </location>
</feature>
<dbReference type="InterPro" id="IPR005715">
    <property type="entry name" value="Glu_5kinase/COase_Synthase"/>
</dbReference>
<dbReference type="FunFam" id="3.40.1160.10:FF:000018">
    <property type="entry name" value="Glutamate 5-kinase"/>
    <property type="match status" value="1"/>
</dbReference>
<dbReference type="PIRSF" id="PIRSF000729">
    <property type="entry name" value="GK"/>
    <property type="match status" value="1"/>
</dbReference>
<dbReference type="Proteomes" id="UP000886808">
    <property type="component" value="Unassembled WGS sequence"/>
</dbReference>
<dbReference type="EMBL" id="DXIE01000006">
    <property type="protein sequence ID" value="HIV61366.1"/>
    <property type="molecule type" value="Genomic_DNA"/>
</dbReference>
<keyword evidence="5 8" id="KW-0547">Nucleotide-binding</keyword>
<proteinExistence type="inferred from homology"/>
<keyword evidence="2 8" id="KW-0028">Amino-acid biosynthesis</keyword>
<comment type="pathway">
    <text evidence="8">Amino-acid biosynthesis; L-proline biosynthesis; L-glutamate 5-semialdehyde from L-glutamate: step 1/2.</text>
</comment>
<evidence type="ECO:0000256" key="2">
    <source>
        <dbReference type="ARBA" id="ARBA00022605"/>
    </source>
</evidence>
<dbReference type="InterPro" id="IPR001048">
    <property type="entry name" value="Asp/Glu/Uridylate_kinase"/>
</dbReference>
<dbReference type="GO" id="GO:0004349">
    <property type="term" value="F:glutamate 5-kinase activity"/>
    <property type="evidence" value="ECO:0007669"/>
    <property type="project" value="UniProtKB-UniRule"/>
</dbReference>
<feature type="binding site" evidence="8">
    <location>
        <begin position="174"/>
        <end position="175"/>
    </location>
    <ligand>
        <name>ATP</name>
        <dbReference type="ChEBI" id="CHEBI:30616"/>
    </ligand>
</feature>
<dbReference type="Gene3D" id="3.40.1160.10">
    <property type="entry name" value="Acetylglutamate kinase-like"/>
    <property type="match status" value="1"/>
</dbReference>
<evidence type="ECO:0000256" key="4">
    <source>
        <dbReference type="ARBA" id="ARBA00022679"/>
    </source>
</evidence>
<reference evidence="10" key="1">
    <citation type="journal article" date="2021" name="PeerJ">
        <title>Extensive microbial diversity within the chicken gut microbiome revealed by metagenomics and culture.</title>
        <authorList>
            <person name="Gilroy R."/>
            <person name="Ravi A."/>
            <person name="Getino M."/>
            <person name="Pursley I."/>
            <person name="Horton D.L."/>
            <person name="Alikhan N.F."/>
            <person name="Baker D."/>
            <person name="Gharbi K."/>
            <person name="Hall N."/>
            <person name="Watson M."/>
            <person name="Adriaenssens E.M."/>
            <person name="Foster-Nyarko E."/>
            <person name="Jarju S."/>
            <person name="Secka A."/>
            <person name="Antonio M."/>
            <person name="Oren A."/>
            <person name="Chaudhuri R.R."/>
            <person name="La Ragione R."/>
            <person name="Hildebrand F."/>
            <person name="Pallen M.J."/>
        </authorList>
    </citation>
    <scope>NUCLEOTIDE SEQUENCE</scope>
    <source>
        <strain evidence="10">CHK193-4272</strain>
    </source>
</reference>
<sequence>MSEQMHRIVVKVGTSSLTYENGKLNIACIEKLVRVIADLQNRGYQMVLVSSGAVGVGCAKLGWRERPKDIRKKQAAAAVGQCELMHIYDKFFLEYGINVAQVLLTRENVSDDEQRENIHNTFDILLENDVVPIVNENDTVATAELEHMETFGDNDTLSAVVSRICGADLLVIFTDIDGLYDSNPRENPNAKLIDRVDHIDSALRAVAGGPGTAGGTGGMATKLGAAELCMDAGISMLITKGDKADILYDIVDGKPVGTLFKRKRKKEALLNA</sequence>
<dbReference type="HAMAP" id="MF_00456">
    <property type="entry name" value="ProB"/>
    <property type="match status" value="1"/>
</dbReference>